<dbReference type="SUPFAM" id="SSF52743">
    <property type="entry name" value="Subtilisin-like"/>
    <property type="match status" value="1"/>
</dbReference>
<gene>
    <name evidence="3" type="ORF">CDEST_03543</name>
</gene>
<dbReference type="PANTHER" id="PTHR14218:SF19">
    <property type="entry name" value="SERINE PROTEASE AORO, PUTATIVE (AFU_ORTHOLOGUE AFUA_6G10250)-RELATED"/>
    <property type="match status" value="1"/>
</dbReference>
<dbReference type="GO" id="GO:0004252">
    <property type="term" value="F:serine-type endopeptidase activity"/>
    <property type="evidence" value="ECO:0007669"/>
    <property type="project" value="InterPro"/>
</dbReference>
<evidence type="ECO:0000259" key="2">
    <source>
        <dbReference type="PROSITE" id="PS51695"/>
    </source>
</evidence>
<dbReference type="PANTHER" id="PTHR14218">
    <property type="entry name" value="PROTEASE S8 TRIPEPTIDYL PEPTIDASE I CLN2"/>
    <property type="match status" value="1"/>
</dbReference>
<protein>
    <submittedName>
        <fullName evidence="3">Sedolisin domain, peptidase S8/S53 domain superfamily</fullName>
    </submittedName>
</protein>
<dbReference type="Proteomes" id="UP001322277">
    <property type="component" value="Chromosome 2"/>
</dbReference>
<organism evidence="3 4">
    <name type="scientific">Colletotrichum destructivum</name>
    <dbReference type="NCBI Taxonomy" id="34406"/>
    <lineage>
        <taxon>Eukaryota</taxon>
        <taxon>Fungi</taxon>
        <taxon>Dikarya</taxon>
        <taxon>Ascomycota</taxon>
        <taxon>Pezizomycotina</taxon>
        <taxon>Sordariomycetes</taxon>
        <taxon>Hypocreomycetidae</taxon>
        <taxon>Glomerellales</taxon>
        <taxon>Glomerellaceae</taxon>
        <taxon>Colletotrichum</taxon>
        <taxon>Colletotrichum destructivum species complex</taxon>
    </lineage>
</organism>
<dbReference type="EMBL" id="CP137306">
    <property type="protein sequence ID" value="WQF78529.1"/>
    <property type="molecule type" value="Genomic_DNA"/>
</dbReference>
<proteinExistence type="predicted"/>
<comment type="caution">
    <text evidence="1">Lacks conserved residue(s) required for the propagation of feature annotation.</text>
</comment>
<evidence type="ECO:0000313" key="4">
    <source>
        <dbReference type="Proteomes" id="UP001322277"/>
    </source>
</evidence>
<evidence type="ECO:0000256" key="1">
    <source>
        <dbReference type="PROSITE-ProRule" id="PRU01032"/>
    </source>
</evidence>
<name>A0AAX4I583_9PEZI</name>
<dbReference type="InterPro" id="IPR036852">
    <property type="entry name" value="Peptidase_S8/S53_dom_sf"/>
</dbReference>
<dbReference type="GO" id="GO:0006508">
    <property type="term" value="P:proteolysis"/>
    <property type="evidence" value="ECO:0007669"/>
    <property type="project" value="InterPro"/>
</dbReference>
<dbReference type="InterPro" id="IPR050819">
    <property type="entry name" value="Tripeptidyl-peptidase_I"/>
</dbReference>
<evidence type="ECO:0000313" key="3">
    <source>
        <dbReference type="EMBL" id="WQF78529.1"/>
    </source>
</evidence>
<keyword evidence="4" id="KW-1185">Reference proteome</keyword>
<dbReference type="GO" id="GO:0008240">
    <property type="term" value="F:tripeptidyl-peptidase activity"/>
    <property type="evidence" value="ECO:0007669"/>
    <property type="project" value="TreeGrafter"/>
</dbReference>
<sequence length="105" mass="11233">MQLDCKFPDVLALAETCIICLCGQLRFIQGTSASAPVLASMATLINNERLSAGERPVGFLKPAIYARPEAFNDVANGDNEGYRAGPAYRAIKGWNLVVELGSPGF</sequence>
<dbReference type="InterPro" id="IPR030400">
    <property type="entry name" value="Sedolisin_dom"/>
</dbReference>
<accession>A0AAX4I583</accession>
<dbReference type="RefSeq" id="XP_062775753.1">
    <property type="nucleotide sequence ID" value="XM_062919702.1"/>
</dbReference>
<dbReference type="Gene3D" id="3.40.50.200">
    <property type="entry name" value="Peptidase S8/S53 domain"/>
    <property type="match status" value="1"/>
</dbReference>
<reference evidence="4" key="1">
    <citation type="journal article" date="2023" name="bioRxiv">
        <title>Complete genome of the Medicago anthracnose fungus, Colletotrichum destructivum, reveals a mini-chromosome-like region within a core chromosome.</title>
        <authorList>
            <person name="Lapalu N."/>
            <person name="Simon A."/>
            <person name="Lu A."/>
            <person name="Plaumann P.-L."/>
            <person name="Amselem J."/>
            <person name="Pigne S."/>
            <person name="Auger A."/>
            <person name="Koch C."/>
            <person name="Dallery J.-F."/>
            <person name="O'Connell R.J."/>
        </authorList>
    </citation>
    <scope>NUCLEOTIDE SEQUENCE [LARGE SCALE GENOMIC DNA]</scope>
    <source>
        <strain evidence="4">CBS 520.97</strain>
    </source>
</reference>
<dbReference type="GeneID" id="87940046"/>
<dbReference type="PROSITE" id="PS51695">
    <property type="entry name" value="SEDOLISIN"/>
    <property type="match status" value="1"/>
</dbReference>
<dbReference type="AlphaFoldDB" id="A0AAX4I583"/>
<dbReference type="KEGG" id="cdet:87940046"/>
<feature type="domain" description="Peptidase S53" evidence="2">
    <location>
        <begin position="1"/>
        <end position="105"/>
    </location>
</feature>